<dbReference type="RefSeq" id="WP_215918650.1">
    <property type="nucleotide sequence ID" value="NZ_JAHKNI010000006.1"/>
</dbReference>
<dbReference type="EMBL" id="JAHKNI010000006">
    <property type="protein sequence ID" value="MBU3063749.1"/>
    <property type="molecule type" value="Genomic_DNA"/>
</dbReference>
<gene>
    <name evidence="3" type="ORF">KO481_19715</name>
</gene>
<sequence length="130" mass="14332">MTTTTPYARTPGDCAKLTVTPLVVQPGIGYVIGTHAEWDPKGQFVRIRVVITNSDATYHTTRTSDYRLLDAAGAEYPTSVDAMRIKRQPDEVEIGAGDRLEVELWYDIPTTTTARSLRDTVCGTVIQLTT</sequence>
<dbReference type="Proteomes" id="UP000733379">
    <property type="component" value="Unassembled WGS sequence"/>
</dbReference>
<dbReference type="Pfam" id="PF11611">
    <property type="entry name" value="DUF4352"/>
    <property type="match status" value="1"/>
</dbReference>
<name>A0ABS6B3E6_9NOCA</name>
<evidence type="ECO:0000256" key="1">
    <source>
        <dbReference type="ARBA" id="ARBA00022729"/>
    </source>
</evidence>
<evidence type="ECO:0000313" key="3">
    <source>
        <dbReference type="EMBL" id="MBU3063749.1"/>
    </source>
</evidence>
<keyword evidence="4" id="KW-1185">Reference proteome</keyword>
<dbReference type="InterPro" id="IPR029051">
    <property type="entry name" value="DUF4352"/>
</dbReference>
<evidence type="ECO:0000313" key="4">
    <source>
        <dbReference type="Proteomes" id="UP000733379"/>
    </source>
</evidence>
<dbReference type="Gene3D" id="2.60.40.1240">
    <property type="match status" value="1"/>
</dbReference>
<feature type="domain" description="DUF4352" evidence="2">
    <location>
        <begin position="39"/>
        <end position="116"/>
    </location>
</feature>
<reference evidence="3 4" key="1">
    <citation type="submission" date="2021-06" db="EMBL/GenBank/DDBJ databases">
        <title>Actinomycetes sequencing.</title>
        <authorList>
            <person name="Shan Q."/>
        </authorList>
    </citation>
    <scope>NUCLEOTIDE SEQUENCE [LARGE SCALE GENOMIC DNA]</scope>
    <source>
        <strain evidence="3 4">NEAU-G5</strain>
    </source>
</reference>
<evidence type="ECO:0000259" key="2">
    <source>
        <dbReference type="Pfam" id="PF11611"/>
    </source>
</evidence>
<protein>
    <submittedName>
        <fullName evidence="3">DUF4352 domain-containing protein</fullName>
    </submittedName>
</protein>
<dbReference type="InterPro" id="IPR029050">
    <property type="entry name" value="Immunoprotect_excell_Ig-like"/>
</dbReference>
<keyword evidence="1" id="KW-0732">Signal</keyword>
<proteinExistence type="predicted"/>
<comment type="caution">
    <text evidence="3">The sequence shown here is derived from an EMBL/GenBank/DDBJ whole genome shotgun (WGS) entry which is preliminary data.</text>
</comment>
<accession>A0ABS6B3E6</accession>
<organism evidence="3 4">
    <name type="scientific">Nocardia albiluteola</name>
    <dbReference type="NCBI Taxonomy" id="2842303"/>
    <lineage>
        <taxon>Bacteria</taxon>
        <taxon>Bacillati</taxon>
        <taxon>Actinomycetota</taxon>
        <taxon>Actinomycetes</taxon>
        <taxon>Mycobacteriales</taxon>
        <taxon>Nocardiaceae</taxon>
        <taxon>Nocardia</taxon>
    </lineage>
</organism>